<dbReference type="InterPro" id="IPR052638">
    <property type="entry name" value="PiggyBac_TE-derived"/>
</dbReference>
<sequence length="282" mass="32832">MNVTATSISEAEEVSAVRSNLVQQSSSKEVSRMDIKESTQRQWSGIENYFHLTSGRGDCDENMEKQEFHNVTPVQCFELVFSDDIIDLIVDMSNLYTLQRNHSLNLNSKEVEVYTAILLLTGYLTPQYMRMFWEVKSDTHNEMVANSIRRNRFFEIHQYLHMCENINLPTGEKFAKTLVPYYGRHSANQHIHRKPLRFRYKLWSGATRFGISSAPDFKPYNLYFDKSFASYILLSALSERGTERTGTLHENRLKICPLMNSYALKKEKRGAMSFKADKNIFM</sequence>
<keyword evidence="3" id="KW-1185">Reference proteome</keyword>
<comment type="caution">
    <text evidence="2">The sequence shown here is derived from an EMBL/GenBank/DDBJ whole genome shotgun (WGS) entry which is preliminary data.</text>
</comment>
<dbReference type="PANTHER" id="PTHR47055">
    <property type="entry name" value="DDE_TNP_1_7 DOMAIN-CONTAINING PROTEIN"/>
    <property type="match status" value="1"/>
</dbReference>
<reference evidence="2 3" key="1">
    <citation type="journal article" date="2022" name="Allergy">
        <title>Genome assembly and annotation of Periplaneta americana reveal a comprehensive cockroach allergen profile.</title>
        <authorList>
            <person name="Wang L."/>
            <person name="Xiong Q."/>
            <person name="Saelim N."/>
            <person name="Wang L."/>
            <person name="Nong W."/>
            <person name="Wan A.T."/>
            <person name="Shi M."/>
            <person name="Liu X."/>
            <person name="Cao Q."/>
            <person name="Hui J.H.L."/>
            <person name="Sookrung N."/>
            <person name="Leung T.F."/>
            <person name="Tungtrongchitr A."/>
            <person name="Tsui S.K.W."/>
        </authorList>
    </citation>
    <scope>NUCLEOTIDE SEQUENCE [LARGE SCALE GENOMIC DNA]</scope>
    <source>
        <strain evidence="2">PWHHKU_190912</strain>
    </source>
</reference>
<organism evidence="2 3">
    <name type="scientific">Periplaneta americana</name>
    <name type="common">American cockroach</name>
    <name type="synonym">Blatta americana</name>
    <dbReference type="NCBI Taxonomy" id="6978"/>
    <lineage>
        <taxon>Eukaryota</taxon>
        <taxon>Metazoa</taxon>
        <taxon>Ecdysozoa</taxon>
        <taxon>Arthropoda</taxon>
        <taxon>Hexapoda</taxon>
        <taxon>Insecta</taxon>
        <taxon>Pterygota</taxon>
        <taxon>Neoptera</taxon>
        <taxon>Polyneoptera</taxon>
        <taxon>Dictyoptera</taxon>
        <taxon>Blattodea</taxon>
        <taxon>Blattoidea</taxon>
        <taxon>Blattidae</taxon>
        <taxon>Blattinae</taxon>
        <taxon>Periplaneta</taxon>
    </lineage>
</organism>
<protein>
    <recommendedName>
        <fullName evidence="1">PiggyBac transposable element-derived protein domain-containing protein</fullName>
    </recommendedName>
</protein>
<evidence type="ECO:0000313" key="2">
    <source>
        <dbReference type="EMBL" id="KAJ4442344.1"/>
    </source>
</evidence>
<feature type="domain" description="PiggyBac transposable element-derived protein" evidence="1">
    <location>
        <begin position="218"/>
        <end position="279"/>
    </location>
</feature>
<feature type="domain" description="PiggyBac transposable element-derived protein" evidence="1">
    <location>
        <begin position="72"/>
        <end position="175"/>
    </location>
</feature>
<evidence type="ECO:0000259" key="1">
    <source>
        <dbReference type="Pfam" id="PF13843"/>
    </source>
</evidence>
<proteinExistence type="predicted"/>
<dbReference type="PANTHER" id="PTHR47055:SF3">
    <property type="entry name" value="PHORBOL-ESTER_DAG-TYPE DOMAIN-CONTAINING PROTEIN"/>
    <property type="match status" value="1"/>
</dbReference>
<name>A0ABQ8T766_PERAM</name>
<dbReference type="Pfam" id="PF13843">
    <property type="entry name" value="DDE_Tnp_1_7"/>
    <property type="match status" value="2"/>
</dbReference>
<dbReference type="EMBL" id="JAJSOF020000013">
    <property type="protein sequence ID" value="KAJ4442344.1"/>
    <property type="molecule type" value="Genomic_DNA"/>
</dbReference>
<dbReference type="Proteomes" id="UP001148838">
    <property type="component" value="Unassembled WGS sequence"/>
</dbReference>
<evidence type="ECO:0000313" key="3">
    <source>
        <dbReference type="Proteomes" id="UP001148838"/>
    </source>
</evidence>
<accession>A0ABQ8T766</accession>
<dbReference type="InterPro" id="IPR029526">
    <property type="entry name" value="PGBD"/>
</dbReference>
<gene>
    <name evidence="2" type="ORF">ANN_03930</name>
</gene>